<dbReference type="EMBL" id="CP040058">
    <property type="protein sequence ID" value="QCP34879.1"/>
    <property type="molecule type" value="Genomic_DNA"/>
</dbReference>
<evidence type="ECO:0000259" key="4">
    <source>
        <dbReference type="PROSITE" id="PS51000"/>
    </source>
</evidence>
<evidence type="ECO:0000256" key="1">
    <source>
        <dbReference type="ARBA" id="ARBA00023015"/>
    </source>
</evidence>
<sequence>MNSRIEYLLKKLDEDGILNVNDLADEFHVSSATIRRDLSSLEQQGKLKRIPGGAIKPSSGSVMALETDFNMSSKLQLNSVSKKKVCEIACKEIQDGECIFIDGGTTSAYMFKLLQNRPVTIVTNNHLFASQITPPTTARIIMVGGIYMSDFAMTYGPTAVNQIQGYNFDRCFIACVGIDLQENYAYCTEIETSEIKNIACQKSKHRYLLIDDSKVDVIGFCTLKPLHFFDAIFCDKKRPGLEYPDNFHFPI</sequence>
<dbReference type="PROSITE" id="PS51000">
    <property type="entry name" value="HTH_DEOR_2"/>
    <property type="match status" value="1"/>
</dbReference>
<dbReference type="InterPro" id="IPR036388">
    <property type="entry name" value="WH-like_DNA-bd_sf"/>
</dbReference>
<dbReference type="InterPro" id="IPR036390">
    <property type="entry name" value="WH_DNA-bd_sf"/>
</dbReference>
<dbReference type="PANTHER" id="PTHR30363">
    <property type="entry name" value="HTH-TYPE TRANSCRIPTIONAL REGULATOR SRLR-RELATED"/>
    <property type="match status" value="1"/>
</dbReference>
<proteinExistence type="predicted"/>
<feature type="domain" description="HTH deoR-type" evidence="4">
    <location>
        <begin position="1"/>
        <end position="56"/>
    </location>
</feature>
<dbReference type="Gene3D" id="1.10.10.10">
    <property type="entry name" value="Winged helix-like DNA-binding domain superfamily/Winged helix DNA-binding domain"/>
    <property type="match status" value="1"/>
</dbReference>
<dbReference type="Pfam" id="PF08220">
    <property type="entry name" value="HTH_DeoR"/>
    <property type="match status" value="1"/>
</dbReference>
<dbReference type="InterPro" id="IPR001034">
    <property type="entry name" value="DeoR_HTH"/>
</dbReference>
<dbReference type="PROSITE" id="PS00894">
    <property type="entry name" value="HTH_DEOR_1"/>
    <property type="match status" value="1"/>
</dbReference>
<dbReference type="SMART" id="SM01134">
    <property type="entry name" value="DeoRC"/>
    <property type="match status" value="1"/>
</dbReference>
<gene>
    <name evidence="5" type="ORF">AR1Y2_1425</name>
</gene>
<dbReference type="SUPFAM" id="SSF100950">
    <property type="entry name" value="NagB/RpiA/CoA transferase-like"/>
    <property type="match status" value="1"/>
</dbReference>
<dbReference type="GO" id="GO:0003677">
    <property type="term" value="F:DNA binding"/>
    <property type="evidence" value="ECO:0007669"/>
    <property type="project" value="UniProtKB-KW"/>
</dbReference>
<reference evidence="5 6" key="1">
    <citation type="submission" date="2019-05" db="EMBL/GenBank/DDBJ databases">
        <title>Complete genome sequencing of Anaerostipes rhamnosivorans.</title>
        <authorList>
            <person name="Bui T.P.N."/>
            <person name="de Vos W.M."/>
        </authorList>
    </citation>
    <scope>NUCLEOTIDE SEQUENCE [LARGE SCALE GENOMIC DNA]</scope>
    <source>
        <strain evidence="5 6">1y2</strain>
    </source>
</reference>
<dbReference type="InterPro" id="IPR037171">
    <property type="entry name" value="NagB/RpiA_transferase-like"/>
</dbReference>
<keyword evidence="2" id="KW-0238">DNA-binding</keyword>
<dbReference type="InterPro" id="IPR050313">
    <property type="entry name" value="Carb_Metab_HTH_regulators"/>
</dbReference>
<accession>A0A4P8II94</accession>
<dbReference type="Pfam" id="PF00455">
    <property type="entry name" value="DeoRC"/>
    <property type="match status" value="1"/>
</dbReference>
<keyword evidence="6" id="KW-1185">Reference proteome</keyword>
<dbReference type="AlphaFoldDB" id="A0A4P8II94"/>
<protein>
    <submittedName>
        <fullName evidence="5">Transcriptional repressor of the fructose operon, DeoR family</fullName>
    </submittedName>
</protein>
<dbReference type="SMART" id="SM00420">
    <property type="entry name" value="HTH_DEOR"/>
    <property type="match status" value="1"/>
</dbReference>
<evidence type="ECO:0000313" key="6">
    <source>
        <dbReference type="Proteomes" id="UP000298653"/>
    </source>
</evidence>
<evidence type="ECO:0000313" key="5">
    <source>
        <dbReference type="EMBL" id="QCP34879.1"/>
    </source>
</evidence>
<keyword evidence="3" id="KW-0804">Transcription</keyword>
<dbReference type="InterPro" id="IPR014036">
    <property type="entry name" value="DeoR-like_C"/>
</dbReference>
<dbReference type="KEGG" id="arf:AR1Y2_1425"/>
<dbReference type="Proteomes" id="UP000298653">
    <property type="component" value="Chromosome"/>
</dbReference>
<dbReference type="RefSeq" id="WP_175403606.1">
    <property type="nucleotide sequence ID" value="NZ_CP040058.1"/>
</dbReference>
<dbReference type="InterPro" id="IPR018356">
    <property type="entry name" value="Tscrpt_reg_HTH_DeoR_CS"/>
</dbReference>
<keyword evidence="1" id="KW-0805">Transcription regulation</keyword>
<organism evidence="5 6">
    <name type="scientific">Anaerostipes rhamnosivorans</name>
    <dbReference type="NCBI Taxonomy" id="1229621"/>
    <lineage>
        <taxon>Bacteria</taxon>
        <taxon>Bacillati</taxon>
        <taxon>Bacillota</taxon>
        <taxon>Clostridia</taxon>
        <taxon>Lachnospirales</taxon>
        <taxon>Lachnospiraceae</taxon>
        <taxon>Anaerostipes</taxon>
    </lineage>
</organism>
<evidence type="ECO:0000256" key="3">
    <source>
        <dbReference type="ARBA" id="ARBA00023163"/>
    </source>
</evidence>
<name>A0A4P8II94_9FIRM</name>
<evidence type="ECO:0000256" key="2">
    <source>
        <dbReference type="ARBA" id="ARBA00023125"/>
    </source>
</evidence>
<dbReference type="GO" id="GO:0003700">
    <property type="term" value="F:DNA-binding transcription factor activity"/>
    <property type="evidence" value="ECO:0007669"/>
    <property type="project" value="InterPro"/>
</dbReference>
<dbReference type="PANTHER" id="PTHR30363:SF44">
    <property type="entry name" value="AGA OPERON TRANSCRIPTIONAL REPRESSOR-RELATED"/>
    <property type="match status" value="1"/>
</dbReference>
<dbReference type="SUPFAM" id="SSF46785">
    <property type="entry name" value="Winged helix' DNA-binding domain"/>
    <property type="match status" value="1"/>
</dbReference>
<dbReference type="PRINTS" id="PR00037">
    <property type="entry name" value="HTHLACR"/>
</dbReference>